<evidence type="ECO:0000259" key="1">
    <source>
        <dbReference type="PROSITE" id="PS51707"/>
    </source>
</evidence>
<evidence type="ECO:0000313" key="3">
    <source>
        <dbReference type="Proteomes" id="UP000066529"/>
    </source>
</evidence>
<dbReference type="SMART" id="SM01118">
    <property type="entry name" value="CYTH"/>
    <property type="match status" value="1"/>
</dbReference>
<dbReference type="EMBL" id="CP009501">
    <property type="protein sequence ID" value="AKB13246.1"/>
    <property type="molecule type" value="Genomic_DNA"/>
</dbReference>
<dbReference type="InterPro" id="IPR023577">
    <property type="entry name" value="CYTH_domain"/>
</dbReference>
<dbReference type="InterPro" id="IPR008173">
    <property type="entry name" value="Adenylyl_cyclase_CyaB"/>
</dbReference>
<sequence length="177" mass="19777">MIEIEVKVRADHSKARPILDKIGAIKVGVESQSDIYFAAPHRDFAKTDEALRIRSSDGEAVLTYKGPKLDSVSKTRKEFETPVDEAATIEILHALGFREAGVVRKKREVFSAGEITICLDAVEGLGEFLEVEIVAENETELETSRAKLFELLKQFDAGEKDSIRTSYLEMVMEKNKS</sequence>
<dbReference type="GO" id="GO:0004016">
    <property type="term" value="F:adenylate cyclase activity"/>
    <property type="evidence" value="ECO:0007669"/>
    <property type="project" value="UniProtKB-EC"/>
</dbReference>
<dbReference type="Proteomes" id="UP000066529">
    <property type="component" value="Chromosome"/>
</dbReference>
<dbReference type="InterPro" id="IPR033469">
    <property type="entry name" value="CYTH-like_dom_sf"/>
</dbReference>
<evidence type="ECO:0000313" key="2">
    <source>
        <dbReference type="EMBL" id="AKB13246.1"/>
    </source>
</evidence>
<dbReference type="CDD" id="cd07890">
    <property type="entry name" value="CYTH-like_AC_IV-like"/>
    <property type="match status" value="1"/>
</dbReference>
<dbReference type="Gene3D" id="2.40.320.10">
    <property type="entry name" value="Hypothetical Protein Pfu-838710-001"/>
    <property type="match status" value="1"/>
</dbReference>
<dbReference type="PATRIC" id="fig|523844.20.peg.1861"/>
<dbReference type="OrthoDB" id="46040at2157"/>
<dbReference type="PANTHER" id="PTHR21028:SF2">
    <property type="entry name" value="CYTH DOMAIN-CONTAINING PROTEIN"/>
    <property type="match status" value="1"/>
</dbReference>
<dbReference type="HOGENOM" id="CLU_105244_2_0_2"/>
<reference evidence="2 3" key="1">
    <citation type="submission" date="2014-07" db="EMBL/GenBank/DDBJ databases">
        <title>Methanogenic archaea and the global carbon cycle.</title>
        <authorList>
            <person name="Henriksen J.R."/>
            <person name="Luke J."/>
            <person name="Reinhart S."/>
            <person name="Benedict M.N."/>
            <person name="Youngblut N.D."/>
            <person name="Metcalf M.E."/>
            <person name="Whitaker R.J."/>
            <person name="Metcalf W.W."/>
        </authorList>
    </citation>
    <scope>NUCLEOTIDE SEQUENCE [LARGE SCALE GENOMIC DNA]</scope>
    <source>
        <strain evidence="3">ATCC 43570 / DSM 1825 / OCM 12 / VKM B-1830 / TM-1</strain>
    </source>
</reference>
<dbReference type="PROSITE" id="PS51707">
    <property type="entry name" value="CYTH"/>
    <property type="match status" value="1"/>
</dbReference>
<feature type="domain" description="CYTH" evidence="1">
    <location>
        <begin position="1"/>
        <end position="173"/>
    </location>
</feature>
<name>A0A0E3NCC5_METTT</name>
<protein>
    <submittedName>
        <fullName evidence="2">Adenylate cyclase</fullName>
        <ecNumber evidence="2">4.6.1.1</ecNumber>
    </submittedName>
</protein>
<proteinExistence type="predicted"/>
<dbReference type="KEGG" id="mthr:MSTHT_1488"/>
<dbReference type="EC" id="4.6.1.1" evidence="2"/>
<keyword evidence="2" id="KW-0456">Lyase</keyword>
<dbReference type="AlphaFoldDB" id="A0A0E3NCC5"/>
<dbReference type="Pfam" id="PF01928">
    <property type="entry name" value="CYTH"/>
    <property type="match status" value="1"/>
</dbReference>
<dbReference type="STRING" id="523844.MSTHT_1488"/>
<dbReference type="RefSeq" id="WP_048167301.1">
    <property type="nucleotide sequence ID" value="NZ_CP009501.1"/>
</dbReference>
<gene>
    <name evidence="2" type="ORF">MSTHT_1488</name>
</gene>
<dbReference type="NCBIfam" id="TIGR00318">
    <property type="entry name" value="cyaB"/>
    <property type="match status" value="1"/>
</dbReference>
<dbReference type="GeneID" id="41603159"/>
<organism evidence="2 3">
    <name type="scientific">Methanosarcina thermophila (strain ATCC 43570 / DSM 1825 / OCM 12 / VKM B-1830 / TM-1)</name>
    <dbReference type="NCBI Taxonomy" id="523844"/>
    <lineage>
        <taxon>Archaea</taxon>
        <taxon>Methanobacteriati</taxon>
        <taxon>Methanobacteriota</taxon>
        <taxon>Stenosarchaea group</taxon>
        <taxon>Methanomicrobia</taxon>
        <taxon>Methanosarcinales</taxon>
        <taxon>Methanosarcinaceae</taxon>
        <taxon>Methanosarcina</taxon>
    </lineage>
</organism>
<dbReference type="PANTHER" id="PTHR21028">
    <property type="entry name" value="SI:CH211-156B7.4"/>
    <property type="match status" value="1"/>
</dbReference>
<dbReference type="SUPFAM" id="SSF55154">
    <property type="entry name" value="CYTH-like phosphatases"/>
    <property type="match status" value="1"/>
</dbReference>
<accession>A0A0E3NCC5</accession>